<feature type="compositionally biased region" description="Basic and acidic residues" evidence="1">
    <location>
        <begin position="159"/>
        <end position="168"/>
    </location>
</feature>
<protein>
    <submittedName>
        <fullName evidence="2">Uncharacterized protein</fullName>
    </submittedName>
</protein>
<name>A0ABV0KLJ7_9CYAN</name>
<feature type="region of interest" description="Disordered" evidence="1">
    <location>
        <begin position="131"/>
        <end position="168"/>
    </location>
</feature>
<proteinExistence type="predicted"/>
<gene>
    <name evidence="2" type="ORF">NDI38_16560</name>
</gene>
<accession>A0ABV0KLJ7</accession>
<evidence type="ECO:0000313" key="3">
    <source>
        <dbReference type="Proteomes" id="UP001476950"/>
    </source>
</evidence>
<dbReference type="Proteomes" id="UP001476950">
    <property type="component" value="Unassembled WGS sequence"/>
</dbReference>
<keyword evidence="3" id="KW-1185">Reference proteome</keyword>
<sequence>MTTLIDKPTPSVAKNTPPALKALFRPMLALALGIHGLLLFVPLSPEKKELPEPTEKPVKISRLSNQKVAVKPTPKPRVATSKPVVKRNVSSTPRLVVKATPTPLPATSSASAAPASTSAALASNSSATPLAVPPAAPVDNTPSSDPEAAAFAGPLDTITRSRTDTDSVERDLPVRDTSVPIGSILFKDPAPFFTNPDQDLVKPGVSAVEYLGTLNDLETALKDDIEPAYTGNGFTFEKVGDYGDGPVYEVKKDAVTRYLNFVLNKSKTGILVVVWKKSPV</sequence>
<comment type="caution">
    <text evidence="2">The sequence shown here is derived from an EMBL/GenBank/DDBJ whole genome shotgun (WGS) entry which is preliminary data.</text>
</comment>
<feature type="region of interest" description="Disordered" evidence="1">
    <location>
        <begin position="48"/>
        <end position="111"/>
    </location>
</feature>
<reference evidence="2 3" key="1">
    <citation type="submission" date="2022-04" db="EMBL/GenBank/DDBJ databases">
        <title>Positive selection, recombination, and allopatry shape intraspecific diversity of widespread and dominant cyanobacteria.</title>
        <authorList>
            <person name="Wei J."/>
            <person name="Shu W."/>
            <person name="Hu C."/>
        </authorList>
    </citation>
    <scope>NUCLEOTIDE SEQUENCE [LARGE SCALE GENOMIC DNA]</scope>
    <source>
        <strain evidence="2 3">AS-A4</strain>
    </source>
</reference>
<dbReference type="EMBL" id="JAMPLM010000014">
    <property type="protein sequence ID" value="MEP1060050.1"/>
    <property type="molecule type" value="Genomic_DNA"/>
</dbReference>
<feature type="compositionally biased region" description="Basic and acidic residues" evidence="1">
    <location>
        <begin position="48"/>
        <end position="58"/>
    </location>
</feature>
<feature type="compositionally biased region" description="Low complexity" evidence="1">
    <location>
        <begin position="99"/>
        <end position="111"/>
    </location>
</feature>
<evidence type="ECO:0000256" key="1">
    <source>
        <dbReference type="SAM" id="MobiDB-lite"/>
    </source>
</evidence>
<dbReference type="RefSeq" id="WP_190447044.1">
    <property type="nucleotide sequence ID" value="NZ_JAMPLM010000014.1"/>
</dbReference>
<evidence type="ECO:0000313" key="2">
    <source>
        <dbReference type="EMBL" id="MEP1060050.1"/>
    </source>
</evidence>
<organism evidence="2 3">
    <name type="scientific">Stenomitos frigidus AS-A4</name>
    <dbReference type="NCBI Taxonomy" id="2933935"/>
    <lineage>
        <taxon>Bacteria</taxon>
        <taxon>Bacillati</taxon>
        <taxon>Cyanobacteriota</taxon>
        <taxon>Cyanophyceae</taxon>
        <taxon>Leptolyngbyales</taxon>
        <taxon>Leptolyngbyaceae</taxon>
        <taxon>Stenomitos</taxon>
    </lineage>
</organism>